<protein>
    <submittedName>
        <fullName evidence="1">Uncharacterized protein</fullName>
    </submittedName>
</protein>
<dbReference type="Proteomes" id="UP000243499">
    <property type="component" value="Chromosome 8"/>
</dbReference>
<sequence>MWKGRAVVPRFIRQEGHRKITAASVVSAYERAKHDRQVHELLRQWCCARDKDESVDLLRL</sequence>
<dbReference type="EMBL" id="CM008053">
    <property type="protein sequence ID" value="PVH33929.1"/>
    <property type="molecule type" value="Genomic_DNA"/>
</dbReference>
<dbReference type="Gramene" id="PVH33929">
    <property type="protein sequence ID" value="PVH33929"/>
    <property type="gene ID" value="PAHAL_8G103100"/>
</dbReference>
<proteinExistence type="predicted"/>
<gene>
    <name evidence="1" type="ORF">PAHAL_8G103100</name>
</gene>
<dbReference type="AlphaFoldDB" id="A0A2T8I8B8"/>
<evidence type="ECO:0000313" key="1">
    <source>
        <dbReference type="EMBL" id="PVH33929.1"/>
    </source>
</evidence>
<organism evidence="1">
    <name type="scientific">Panicum hallii</name>
    <dbReference type="NCBI Taxonomy" id="206008"/>
    <lineage>
        <taxon>Eukaryota</taxon>
        <taxon>Viridiplantae</taxon>
        <taxon>Streptophyta</taxon>
        <taxon>Embryophyta</taxon>
        <taxon>Tracheophyta</taxon>
        <taxon>Spermatophyta</taxon>
        <taxon>Magnoliopsida</taxon>
        <taxon>Liliopsida</taxon>
        <taxon>Poales</taxon>
        <taxon>Poaceae</taxon>
        <taxon>PACMAD clade</taxon>
        <taxon>Panicoideae</taxon>
        <taxon>Panicodae</taxon>
        <taxon>Paniceae</taxon>
        <taxon>Panicinae</taxon>
        <taxon>Panicum</taxon>
        <taxon>Panicum sect. Panicum</taxon>
    </lineage>
</organism>
<name>A0A2T8I8B8_9POAL</name>
<accession>A0A2T8I8B8</accession>
<reference evidence="1" key="1">
    <citation type="submission" date="2018-04" db="EMBL/GenBank/DDBJ databases">
        <title>WGS assembly of Panicum hallii.</title>
        <authorList>
            <person name="Lovell J."/>
            <person name="Jenkins J."/>
            <person name="Lowry D."/>
            <person name="Mamidi S."/>
            <person name="Sreedasyam A."/>
            <person name="Weng X."/>
            <person name="Barry K."/>
            <person name="Bonette J."/>
            <person name="Campitelli B."/>
            <person name="Daum C."/>
            <person name="Gordon S."/>
            <person name="Gould B."/>
            <person name="Lipzen A."/>
            <person name="Macqueen A."/>
            <person name="Palacio-Mejia J."/>
            <person name="Plott C."/>
            <person name="Shakirov E."/>
            <person name="Shu S."/>
            <person name="Yoshinaga Y."/>
            <person name="Zane M."/>
            <person name="Rokhsar D."/>
            <person name="Grimwood J."/>
            <person name="Schmutz J."/>
            <person name="Juenger T."/>
        </authorList>
    </citation>
    <scope>NUCLEOTIDE SEQUENCE [LARGE SCALE GENOMIC DNA]</scope>
    <source>
        <strain evidence="1">FIL2</strain>
    </source>
</reference>